<feature type="signal peptide" evidence="1">
    <location>
        <begin position="1"/>
        <end position="27"/>
    </location>
</feature>
<evidence type="ECO:0000256" key="1">
    <source>
        <dbReference type="SAM" id="SignalP"/>
    </source>
</evidence>
<evidence type="ECO:0000313" key="2">
    <source>
        <dbReference type="EMBL" id="MFC4373074.1"/>
    </source>
</evidence>
<organism evidence="2 3">
    <name type="scientific">Nocardia halotolerans</name>
    <dbReference type="NCBI Taxonomy" id="1755878"/>
    <lineage>
        <taxon>Bacteria</taxon>
        <taxon>Bacillati</taxon>
        <taxon>Actinomycetota</taxon>
        <taxon>Actinomycetes</taxon>
        <taxon>Mycobacteriales</taxon>
        <taxon>Nocardiaceae</taxon>
        <taxon>Nocardia</taxon>
    </lineage>
</organism>
<accession>A0ABV8VB01</accession>
<name>A0ABV8VB01_9NOCA</name>
<feature type="chain" id="PRO_5045495672" description="Nuclear transport factor 2 family protein" evidence="1">
    <location>
        <begin position="28"/>
        <end position="152"/>
    </location>
</feature>
<proteinExistence type="predicted"/>
<evidence type="ECO:0008006" key="4">
    <source>
        <dbReference type="Google" id="ProtNLM"/>
    </source>
</evidence>
<dbReference type="Proteomes" id="UP001595844">
    <property type="component" value="Unassembled WGS sequence"/>
</dbReference>
<gene>
    <name evidence="2" type="ORF">ACFO5K_03075</name>
</gene>
<protein>
    <recommendedName>
        <fullName evidence="4">Nuclear transport factor 2 family protein</fullName>
    </recommendedName>
</protein>
<comment type="caution">
    <text evidence="2">The sequence shown here is derived from an EMBL/GenBank/DDBJ whole genome shotgun (WGS) entry which is preliminary data.</text>
</comment>
<sequence length="152" mass="16398">MSRSAVLSGLLGTLALAGVIAAPSASAFTPEHARSAACDFAREVSTYDSAHDLDGYFQRVIDRSSGDLRTQFIGAKEPLSALMREREVSAYLESATCGVRSGDLLNAEIMVTMTQVTTRAGVSGRNHFAVTMRLNNDWGRWLVNEMNSALPN</sequence>
<reference evidence="3" key="1">
    <citation type="journal article" date="2019" name="Int. J. Syst. Evol. Microbiol.">
        <title>The Global Catalogue of Microorganisms (GCM) 10K type strain sequencing project: providing services to taxonomists for standard genome sequencing and annotation.</title>
        <authorList>
            <consortium name="The Broad Institute Genomics Platform"/>
            <consortium name="The Broad Institute Genome Sequencing Center for Infectious Disease"/>
            <person name="Wu L."/>
            <person name="Ma J."/>
        </authorList>
    </citation>
    <scope>NUCLEOTIDE SEQUENCE [LARGE SCALE GENOMIC DNA]</scope>
    <source>
        <strain evidence="3">IBRC-M 10490</strain>
    </source>
</reference>
<keyword evidence="3" id="KW-1185">Reference proteome</keyword>
<evidence type="ECO:0000313" key="3">
    <source>
        <dbReference type="Proteomes" id="UP001595844"/>
    </source>
</evidence>
<dbReference type="RefSeq" id="WP_378555597.1">
    <property type="nucleotide sequence ID" value="NZ_JBHSDL010000004.1"/>
</dbReference>
<dbReference type="EMBL" id="JBHSDL010000004">
    <property type="protein sequence ID" value="MFC4373074.1"/>
    <property type="molecule type" value="Genomic_DNA"/>
</dbReference>
<keyword evidence="1" id="KW-0732">Signal</keyword>